<dbReference type="SUPFAM" id="SSF51569">
    <property type="entry name" value="Aldolase"/>
    <property type="match status" value="1"/>
</dbReference>
<evidence type="ECO:0000256" key="4">
    <source>
        <dbReference type="PIRSR" id="PIRSR001365-1"/>
    </source>
</evidence>
<reference evidence="7" key="1">
    <citation type="submission" date="2017-09" db="EMBL/GenBank/DDBJ databases">
        <title>FDA dAtabase for Regulatory Grade micrObial Sequences (FDA-ARGOS): Supporting development and validation of Infectious Disease Dx tests.</title>
        <authorList>
            <person name="Minogue T."/>
            <person name="Wolcott M."/>
            <person name="Wasieloski L."/>
            <person name="Aguilar W."/>
            <person name="Moore D."/>
            <person name="Tallon L."/>
            <person name="Sadzewicz L."/>
            <person name="Ott S."/>
            <person name="Zhao X."/>
            <person name="Nagaraj S."/>
            <person name="Vavikolanu K."/>
            <person name="Aluvathingal J."/>
            <person name="Nadendla S."/>
            <person name="Sichtig H."/>
        </authorList>
    </citation>
    <scope>NUCLEOTIDE SEQUENCE [LARGE SCALE GENOMIC DNA]</scope>
    <source>
        <strain evidence="7">FDAARGOS_404</strain>
    </source>
</reference>
<name>A0A855EZ93_9ENTR</name>
<comment type="similarity">
    <text evidence="1 3">Belongs to the DapA family.</text>
</comment>
<dbReference type="Proteomes" id="UP000222768">
    <property type="component" value="Unassembled WGS sequence"/>
</dbReference>
<evidence type="ECO:0000313" key="6">
    <source>
        <dbReference type="EMBL" id="PHH04396.1"/>
    </source>
</evidence>
<feature type="binding site" evidence="5">
    <location>
        <position position="44"/>
    </location>
    <ligand>
        <name>pyruvate</name>
        <dbReference type="ChEBI" id="CHEBI:15361"/>
    </ligand>
</feature>
<keyword evidence="2 3" id="KW-0456">Lyase</keyword>
<dbReference type="SMART" id="SM01130">
    <property type="entry name" value="DHDPS"/>
    <property type="match status" value="1"/>
</dbReference>
<evidence type="ECO:0000313" key="7">
    <source>
        <dbReference type="Proteomes" id="UP000222768"/>
    </source>
</evidence>
<proteinExistence type="inferred from homology"/>
<evidence type="ECO:0000256" key="5">
    <source>
        <dbReference type="PIRSR" id="PIRSR001365-2"/>
    </source>
</evidence>
<dbReference type="EMBL" id="PDLK01000002">
    <property type="protein sequence ID" value="PHH04396.1"/>
    <property type="molecule type" value="Genomic_DNA"/>
</dbReference>
<sequence length="299" mass="31462">MFNGLSAFPLTPLVQGEPDEKAFGALIETLVAAGVNSVGALGSTGSYAYLTREQRFAVTKLAVSAAAGVPVMTSIGSVNAEMILRLAEDAQSAGVKGLLLAPLSYQKLTADEVFRLYERVAGEISVPLCIYDNPATSGFEFTDELLVALSFLRNMGSIKLGDLPADLAGASARVAKLKSQVAKGVTIGISGDAQSAMGLLAGCDVWYSVLGGLFPYDALRLTQAALRGDVDETRQLNSALEPLWVFFRRHGSLRTIATVAELTGRVVAPCLPFPLQTLAGDERDALQATLGQLPLRAEG</sequence>
<dbReference type="GO" id="GO:0005829">
    <property type="term" value="C:cytosol"/>
    <property type="evidence" value="ECO:0007669"/>
    <property type="project" value="TreeGrafter"/>
</dbReference>
<dbReference type="PRINTS" id="PR00146">
    <property type="entry name" value="DHPICSNTHASE"/>
</dbReference>
<dbReference type="Pfam" id="PF00701">
    <property type="entry name" value="DHDPS"/>
    <property type="match status" value="1"/>
</dbReference>
<dbReference type="InterPro" id="IPR002220">
    <property type="entry name" value="DapA-like"/>
</dbReference>
<evidence type="ECO:0000256" key="2">
    <source>
        <dbReference type="ARBA" id="ARBA00023239"/>
    </source>
</evidence>
<dbReference type="CDD" id="cd00408">
    <property type="entry name" value="DHDPS-like"/>
    <property type="match status" value="1"/>
</dbReference>
<organism evidence="6 7">
    <name type="scientific">Leclercia adecarboxylata</name>
    <dbReference type="NCBI Taxonomy" id="83655"/>
    <lineage>
        <taxon>Bacteria</taxon>
        <taxon>Pseudomonadati</taxon>
        <taxon>Pseudomonadota</taxon>
        <taxon>Gammaproteobacteria</taxon>
        <taxon>Enterobacterales</taxon>
        <taxon>Enterobacteriaceae</taxon>
        <taxon>Leclercia</taxon>
    </lineage>
</organism>
<dbReference type="PANTHER" id="PTHR12128:SF66">
    <property type="entry name" value="4-HYDROXY-2-OXOGLUTARATE ALDOLASE, MITOCHONDRIAL"/>
    <property type="match status" value="1"/>
</dbReference>
<dbReference type="RefSeq" id="WP_032610986.1">
    <property type="nucleotide sequence ID" value="NZ_CP083630.1"/>
</dbReference>
<accession>A0A855EZ93</accession>
<dbReference type="PANTHER" id="PTHR12128">
    <property type="entry name" value="DIHYDRODIPICOLINATE SYNTHASE"/>
    <property type="match status" value="1"/>
</dbReference>
<dbReference type="PIRSF" id="PIRSF001365">
    <property type="entry name" value="DHDPS"/>
    <property type="match status" value="1"/>
</dbReference>
<dbReference type="Gene3D" id="3.20.20.70">
    <property type="entry name" value="Aldolase class I"/>
    <property type="match status" value="1"/>
</dbReference>
<dbReference type="GO" id="GO:0008840">
    <property type="term" value="F:4-hydroxy-tetrahydrodipicolinate synthase activity"/>
    <property type="evidence" value="ECO:0007669"/>
    <property type="project" value="TreeGrafter"/>
</dbReference>
<evidence type="ECO:0000256" key="1">
    <source>
        <dbReference type="ARBA" id="ARBA00007592"/>
    </source>
</evidence>
<comment type="caution">
    <text evidence="6">The sequence shown here is derived from an EMBL/GenBank/DDBJ whole genome shotgun (WGS) entry which is preliminary data.</text>
</comment>
<gene>
    <name evidence="6" type="ORF">CRX53_10630</name>
</gene>
<dbReference type="InterPro" id="IPR013785">
    <property type="entry name" value="Aldolase_TIM"/>
</dbReference>
<evidence type="ECO:0000256" key="3">
    <source>
        <dbReference type="PIRNR" id="PIRNR001365"/>
    </source>
</evidence>
<dbReference type="AlphaFoldDB" id="A0A855EZ93"/>
<feature type="active site" description="Proton donor/acceptor" evidence="4">
    <location>
        <position position="131"/>
    </location>
</feature>
<feature type="active site" description="Schiff-base intermediate with substrate" evidence="4">
    <location>
        <position position="159"/>
    </location>
</feature>
<protein>
    <submittedName>
        <fullName evidence="6">Dihydrodipicolinate synthase family protein</fullName>
    </submittedName>
</protein>